<dbReference type="RefSeq" id="WP_166851760.1">
    <property type="nucleotide sequence ID" value="NZ_JAAONY010000001.1"/>
</dbReference>
<reference evidence="2 3" key="1">
    <citation type="submission" date="2020-08" db="EMBL/GenBank/DDBJ databases">
        <title>Genomic Encyclopedia of Type Strains, Phase IV (KMG-IV): sequencing the most valuable type-strain genomes for metagenomic binning, comparative biology and taxonomic classification.</title>
        <authorList>
            <person name="Goeker M."/>
        </authorList>
    </citation>
    <scope>NUCLEOTIDE SEQUENCE [LARGE SCALE GENOMIC DNA]</scope>
    <source>
        <strain evidence="2 3">DSM 22368</strain>
    </source>
</reference>
<organism evidence="2 3">
    <name type="scientific">Pseudoteredinibacter isoporae</name>
    <dbReference type="NCBI Taxonomy" id="570281"/>
    <lineage>
        <taxon>Bacteria</taxon>
        <taxon>Pseudomonadati</taxon>
        <taxon>Pseudomonadota</taxon>
        <taxon>Gammaproteobacteria</taxon>
        <taxon>Cellvibrionales</taxon>
        <taxon>Cellvibrionaceae</taxon>
        <taxon>Pseudoteredinibacter</taxon>
    </lineage>
</organism>
<evidence type="ECO:0008006" key="4">
    <source>
        <dbReference type="Google" id="ProtNLM"/>
    </source>
</evidence>
<dbReference type="Pfam" id="PF05721">
    <property type="entry name" value="PhyH"/>
    <property type="match status" value="1"/>
</dbReference>
<keyword evidence="3" id="KW-1185">Reference proteome</keyword>
<evidence type="ECO:0000313" key="3">
    <source>
        <dbReference type="Proteomes" id="UP000528457"/>
    </source>
</evidence>
<dbReference type="InterPro" id="IPR008775">
    <property type="entry name" value="Phytyl_CoA_dOase-like"/>
</dbReference>
<dbReference type="Proteomes" id="UP000528457">
    <property type="component" value="Unassembled WGS sequence"/>
</dbReference>
<sequence>MSTLNPAQVEQYKAQGFICPVDILSPEEARVSRAQLEAMEELQGKPMDRIQCNKTYLLYDWADELVHHPKVLDAVEALIGPDILCYMTNLFTKEAGTGSYVSMHQDAAYWGVDADDVVTAWIALSPATAESGVMKVEPGSHTRERSQVNTYAKDNLLTRGQAIPDAELEPEKQVYMELEPGQMSLHHFMLVHGSDPNQSDDRRIGLAVRYVAATAKKIGKPESALLVRGENKGNFLMETRTKGLGKGARTVEHIRALRRQLHNIFEPNEQADWKERLRLRITKTAAIGLSYIKEFSAKLAS</sequence>
<dbReference type="InParanoid" id="A0A7X0JQ59"/>
<name>A0A7X0JQ59_9GAMM</name>
<evidence type="ECO:0000313" key="2">
    <source>
        <dbReference type="EMBL" id="MBB6520258.1"/>
    </source>
</evidence>
<dbReference type="PANTHER" id="PTHR20883">
    <property type="entry name" value="PHYTANOYL-COA DIOXYGENASE DOMAIN CONTAINING 1"/>
    <property type="match status" value="1"/>
</dbReference>
<dbReference type="GO" id="GO:0005506">
    <property type="term" value="F:iron ion binding"/>
    <property type="evidence" value="ECO:0007669"/>
    <property type="project" value="UniProtKB-ARBA"/>
</dbReference>
<dbReference type="PANTHER" id="PTHR20883:SF48">
    <property type="entry name" value="ECTOINE DIOXYGENASE"/>
    <property type="match status" value="1"/>
</dbReference>
<dbReference type="GO" id="GO:0016706">
    <property type="term" value="F:2-oxoglutarate-dependent dioxygenase activity"/>
    <property type="evidence" value="ECO:0007669"/>
    <property type="project" value="UniProtKB-ARBA"/>
</dbReference>
<accession>A0A7X0JQ59</accession>
<proteinExistence type="predicted"/>
<comment type="cofactor">
    <cofactor evidence="1">
        <name>Fe(2+)</name>
        <dbReference type="ChEBI" id="CHEBI:29033"/>
    </cofactor>
</comment>
<dbReference type="Gene3D" id="2.60.120.620">
    <property type="entry name" value="q2cbj1_9rhob like domain"/>
    <property type="match status" value="1"/>
</dbReference>
<comment type="caution">
    <text evidence="2">The sequence shown here is derived from an EMBL/GenBank/DDBJ whole genome shotgun (WGS) entry which is preliminary data.</text>
</comment>
<dbReference type="SUPFAM" id="SSF51197">
    <property type="entry name" value="Clavaminate synthase-like"/>
    <property type="match status" value="1"/>
</dbReference>
<dbReference type="AlphaFoldDB" id="A0A7X0JQ59"/>
<evidence type="ECO:0000256" key="1">
    <source>
        <dbReference type="ARBA" id="ARBA00001954"/>
    </source>
</evidence>
<dbReference type="EMBL" id="JACHHT010000001">
    <property type="protein sequence ID" value="MBB6520258.1"/>
    <property type="molecule type" value="Genomic_DNA"/>
</dbReference>
<protein>
    <recommendedName>
        <fullName evidence="4">Phytanoyl-CoA dioxygenase</fullName>
    </recommendedName>
</protein>
<gene>
    <name evidence="2" type="ORF">HNR48_000536</name>
</gene>